<evidence type="ECO:0000259" key="13">
    <source>
        <dbReference type="PROSITE" id="PS00794"/>
    </source>
</evidence>
<evidence type="ECO:0000256" key="1">
    <source>
        <dbReference type="ARBA" id="ARBA00005051"/>
    </source>
</evidence>
<dbReference type="Gene3D" id="3.30.70.560">
    <property type="entry name" value="7,8-Dihydro-6-hydroxymethylpterin-pyrophosphokinase HPPK"/>
    <property type="match status" value="1"/>
</dbReference>
<evidence type="ECO:0000313" key="14">
    <source>
        <dbReference type="EMBL" id="MBD1389931.1"/>
    </source>
</evidence>
<dbReference type="NCBIfam" id="TIGR01498">
    <property type="entry name" value="folK"/>
    <property type="match status" value="1"/>
</dbReference>
<dbReference type="GO" id="GO:0046656">
    <property type="term" value="P:folic acid biosynthetic process"/>
    <property type="evidence" value="ECO:0007669"/>
    <property type="project" value="UniProtKB-KW"/>
</dbReference>
<evidence type="ECO:0000256" key="2">
    <source>
        <dbReference type="ARBA" id="ARBA00005810"/>
    </source>
</evidence>
<name>A0A8J6QR85_9GAMM</name>
<gene>
    <name evidence="14" type="primary">folK</name>
    <name evidence="14" type="ORF">IC617_10875</name>
</gene>
<proteinExistence type="inferred from homology"/>
<keyword evidence="6" id="KW-0547">Nucleotide-binding</keyword>
<accession>A0A8J6QR85</accession>
<comment type="caution">
    <text evidence="14">The sequence shown here is derived from an EMBL/GenBank/DDBJ whole genome shotgun (WGS) entry which is preliminary data.</text>
</comment>
<dbReference type="PANTHER" id="PTHR43071">
    <property type="entry name" value="2-AMINO-4-HYDROXY-6-HYDROXYMETHYLDIHYDROPTERIDINE PYROPHOSPHOKINASE"/>
    <property type="match status" value="1"/>
</dbReference>
<keyword evidence="15" id="KW-1185">Reference proteome</keyword>
<dbReference type="GO" id="GO:0016301">
    <property type="term" value="F:kinase activity"/>
    <property type="evidence" value="ECO:0007669"/>
    <property type="project" value="UniProtKB-KW"/>
</dbReference>
<dbReference type="Proteomes" id="UP000638014">
    <property type="component" value="Unassembled WGS sequence"/>
</dbReference>
<sequence length="168" mass="18705">MTSQSQAATVAAYIGVGANLNNPVAQVVKAINALKSLPQTTFVKASPMYGSKPLGPADQPDYINAVVKLETSLAPESLLDALQEIEQQQGRERKEERWGPRVIDLDILLFGNQTIQTERLTIPHYHMGEREFVLYPLFDIDSDVTMPDGTAVRDMLVNCPRNGLQRYY</sequence>
<dbReference type="InterPro" id="IPR035907">
    <property type="entry name" value="Hppk_sf"/>
</dbReference>
<dbReference type="EMBL" id="JACXAF010000013">
    <property type="protein sequence ID" value="MBD1389931.1"/>
    <property type="molecule type" value="Genomic_DNA"/>
</dbReference>
<keyword evidence="7" id="KW-0418">Kinase</keyword>
<comment type="function">
    <text evidence="10">Catalyzes the transfer of pyrophosphate from adenosine triphosphate (ATP) to 6-hydroxymethyl-7,8-dihydropterin, an enzymatic step in folate biosynthesis pathway.</text>
</comment>
<keyword evidence="5 14" id="KW-0808">Transferase</keyword>
<evidence type="ECO:0000313" key="15">
    <source>
        <dbReference type="Proteomes" id="UP000638014"/>
    </source>
</evidence>
<feature type="domain" description="7,8-dihydro-6-hydroxymethylpterin-pyrophosphokinase" evidence="13">
    <location>
        <begin position="97"/>
        <end position="108"/>
    </location>
</feature>
<evidence type="ECO:0000256" key="7">
    <source>
        <dbReference type="ARBA" id="ARBA00022777"/>
    </source>
</evidence>
<keyword evidence="8" id="KW-0067">ATP-binding</keyword>
<dbReference type="UniPathway" id="UPA00077">
    <property type="reaction ID" value="UER00155"/>
</dbReference>
<keyword evidence="9" id="KW-0289">Folate biosynthesis</keyword>
<dbReference type="PROSITE" id="PS00794">
    <property type="entry name" value="HPPK"/>
    <property type="match status" value="1"/>
</dbReference>
<dbReference type="GO" id="GO:0046654">
    <property type="term" value="P:tetrahydrofolate biosynthetic process"/>
    <property type="evidence" value="ECO:0007669"/>
    <property type="project" value="UniProtKB-UniPathway"/>
</dbReference>
<protein>
    <recommendedName>
        <fullName evidence="4">2-amino-4-hydroxy-6-hydroxymethyldihydropteridine pyrophosphokinase</fullName>
        <ecNumber evidence="3">2.7.6.3</ecNumber>
    </recommendedName>
    <alternativeName>
        <fullName evidence="11">6-hydroxymethyl-7,8-dihydropterin pyrophosphokinase</fullName>
    </alternativeName>
    <alternativeName>
        <fullName evidence="12">7,8-dihydro-6-hydroxymethylpterin-pyrophosphokinase</fullName>
    </alternativeName>
</protein>
<comment type="pathway">
    <text evidence="1">Cofactor biosynthesis; tetrahydrofolate biosynthesis; 2-amino-4-hydroxy-6-hydroxymethyl-7,8-dihydropteridine diphosphate from 7,8-dihydroneopterin triphosphate: step 4/4.</text>
</comment>
<dbReference type="RefSeq" id="WP_191145020.1">
    <property type="nucleotide sequence ID" value="NZ_JACXAF010000013.1"/>
</dbReference>
<dbReference type="EC" id="2.7.6.3" evidence="3"/>
<dbReference type="CDD" id="cd00483">
    <property type="entry name" value="HPPK"/>
    <property type="match status" value="1"/>
</dbReference>
<reference evidence="14" key="1">
    <citation type="submission" date="2020-09" db="EMBL/GenBank/DDBJ databases">
        <title>A novel bacterium of genus Neiella, isolated from South China Sea.</title>
        <authorList>
            <person name="Huang H."/>
            <person name="Mo K."/>
            <person name="Hu Y."/>
        </authorList>
    </citation>
    <scope>NUCLEOTIDE SEQUENCE</scope>
    <source>
        <strain evidence="14">HB171785</strain>
    </source>
</reference>
<dbReference type="InterPro" id="IPR000550">
    <property type="entry name" value="Hppk"/>
</dbReference>
<dbReference type="AlphaFoldDB" id="A0A8J6QR85"/>
<dbReference type="PANTHER" id="PTHR43071:SF1">
    <property type="entry name" value="2-AMINO-4-HYDROXY-6-HYDROXYMETHYLDIHYDROPTERIDINE PYROPHOSPHOKINASE"/>
    <property type="match status" value="1"/>
</dbReference>
<dbReference type="GO" id="GO:0003848">
    <property type="term" value="F:2-amino-4-hydroxy-6-hydroxymethyldihydropteridine diphosphokinase activity"/>
    <property type="evidence" value="ECO:0007669"/>
    <property type="project" value="UniProtKB-EC"/>
</dbReference>
<evidence type="ECO:0000256" key="4">
    <source>
        <dbReference type="ARBA" id="ARBA00016218"/>
    </source>
</evidence>
<evidence type="ECO:0000256" key="3">
    <source>
        <dbReference type="ARBA" id="ARBA00013253"/>
    </source>
</evidence>
<evidence type="ECO:0000256" key="5">
    <source>
        <dbReference type="ARBA" id="ARBA00022679"/>
    </source>
</evidence>
<evidence type="ECO:0000256" key="11">
    <source>
        <dbReference type="ARBA" id="ARBA00029766"/>
    </source>
</evidence>
<evidence type="ECO:0000256" key="10">
    <source>
        <dbReference type="ARBA" id="ARBA00029409"/>
    </source>
</evidence>
<evidence type="ECO:0000256" key="12">
    <source>
        <dbReference type="ARBA" id="ARBA00033413"/>
    </source>
</evidence>
<dbReference type="GO" id="GO:0005524">
    <property type="term" value="F:ATP binding"/>
    <property type="evidence" value="ECO:0007669"/>
    <property type="project" value="UniProtKB-KW"/>
</dbReference>
<dbReference type="Pfam" id="PF01288">
    <property type="entry name" value="HPPK"/>
    <property type="match status" value="1"/>
</dbReference>
<evidence type="ECO:0000256" key="6">
    <source>
        <dbReference type="ARBA" id="ARBA00022741"/>
    </source>
</evidence>
<dbReference type="SUPFAM" id="SSF55083">
    <property type="entry name" value="6-hydroxymethyl-7,8-dihydropterin pyrophosphokinase, HPPK"/>
    <property type="match status" value="1"/>
</dbReference>
<comment type="similarity">
    <text evidence="2">Belongs to the HPPK family.</text>
</comment>
<evidence type="ECO:0000256" key="8">
    <source>
        <dbReference type="ARBA" id="ARBA00022840"/>
    </source>
</evidence>
<evidence type="ECO:0000256" key="9">
    <source>
        <dbReference type="ARBA" id="ARBA00022909"/>
    </source>
</evidence>
<organism evidence="14 15">
    <name type="scientific">Neiella litorisoli</name>
    <dbReference type="NCBI Taxonomy" id="2771431"/>
    <lineage>
        <taxon>Bacteria</taxon>
        <taxon>Pseudomonadati</taxon>
        <taxon>Pseudomonadota</taxon>
        <taxon>Gammaproteobacteria</taxon>
        <taxon>Alteromonadales</taxon>
        <taxon>Echinimonadaceae</taxon>
        <taxon>Neiella</taxon>
    </lineage>
</organism>